<name>A0A6M0Q4G7_9BACI</name>
<accession>A0A6M0Q4G7</accession>
<dbReference type="Proteomes" id="UP000481043">
    <property type="component" value="Unassembled WGS sequence"/>
</dbReference>
<comment type="caution">
    <text evidence="1">The sequence shown here is derived from an EMBL/GenBank/DDBJ whole genome shotgun (WGS) entry which is preliminary data.</text>
</comment>
<gene>
    <name evidence="1" type="ORF">G4D63_05100</name>
</gene>
<proteinExistence type="predicted"/>
<dbReference type="EMBL" id="JAAIWM010000001">
    <property type="protein sequence ID" value="NEY71114.1"/>
    <property type="molecule type" value="Genomic_DNA"/>
</dbReference>
<evidence type="ECO:0000313" key="1">
    <source>
        <dbReference type="EMBL" id="NEY71114.1"/>
    </source>
</evidence>
<organism evidence="1 2">
    <name type="scientific">Bacillus mesophilus</name>
    <dbReference type="NCBI Taxonomy" id="1808955"/>
    <lineage>
        <taxon>Bacteria</taxon>
        <taxon>Bacillati</taxon>
        <taxon>Bacillota</taxon>
        <taxon>Bacilli</taxon>
        <taxon>Bacillales</taxon>
        <taxon>Bacillaceae</taxon>
        <taxon>Bacillus</taxon>
    </lineage>
</organism>
<protein>
    <submittedName>
        <fullName evidence="1">Uncharacterized protein</fullName>
    </submittedName>
</protein>
<evidence type="ECO:0000313" key="2">
    <source>
        <dbReference type="Proteomes" id="UP000481043"/>
    </source>
</evidence>
<dbReference type="RefSeq" id="WP_163178298.1">
    <property type="nucleotide sequence ID" value="NZ_JAAIWM010000001.1"/>
</dbReference>
<dbReference type="AlphaFoldDB" id="A0A6M0Q4G7"/>
<reference evidence="1 2" key="1">
    <citation type="submission" date="2020-02" db="EMBL/GenBank/DDBJ databases">
        <title>Bacillus aquiflavi sp. nov., isolated from yellow water of strong flavor Chinese baijiu in Yibin region of China.</title>
        <authorList>
            <person name="Xie J."/>
        </authorList>
    </citation>
    <scope>NUCLEOTIDE SEQUENCE [LARGE SCALE GENOMIC DNA]</scope>
    <source>
        <strain evidence="1 2">SA4</strain>
    </source>
</reference>
<keyword evidence="2" id="KW-1185">Reference proteome</keyword>
<sequence length="509" mass="57793">MVVATAVIKNHHGTSVCDIRPNNETLWLGLGGNYDNLKQIFSELLDNILGNFIIDKVRNPNIVLEIEPSYSVPEKYPKFKVTLHDYGTGMDLTKTLVIGFNDSPKSFINYYGYGYKAALAGANPDNNAWSVYTRSEADWKNNSFYYTEAPYTNEQPIHYTSETNEPWVGYFPHGTVTSFEISESLLFTACNKANKKTEPIDCLISLKNYFGYVYSGAISSSQMTITIESKALNFSERVKAITPNWGQTLYKDVKTIYLDDIEEEHVEVHYHIGEMLDHNDGHEFYHPSQRCSGVEVRINGRVFESGLITNIWDKEKHPSQNNFLAILDITSNDEKLLPIGKTAKNGIRVADNTIEKVYEWLRLLINEPPKKLNNQCSEKDWLNQLEIQKKKHNSHPAASIEREFKVYKSSGTPVAVDLKVFDGSKLYLFEGKKAKATIKAIHQLRMYWDGCVEDGLTPYQGILVSDSFPNELLNIIDSINNMYDAKGNKYNLAVTTWKVQGITAGQELI</sequence>